<evidence type="ECO:0000256" key="3">
    <source>
        <dbReference type="ARBA" id="ARBA00022833"/>
    </source>
</evidence>
<evidence type="ECO:0000256" key="5">
    <source>
        <dbReference type="SAM" id="MobiDB-lite"/>
    </source>
</evidence>
<dbReference type="PANTHER" id="PTHR36886:SF8">
    <property type="entry name" value="ZINC FINGER CCCH DOMAIN-CONTAINING PROTEIN 38"/>
    <property type="match status" value="1"/>
</dbReference>
<feature type="region of interest" description="Disordered" evidence="5">
    <location>
        <begin position="715"/>
        <end position="797"/>
    </location>
</feature>
<dbReference type="InterPro" id="IPR052650">
    <property type="entry name" value="Zinc_finger_CCCH"/>
</dbReference>
<feature type="compositionally biased region" description="Basic and acidic residues" evidence="5">
    <location>
        <begin position="764"/>
        <end position="797"/>
    </location>
</feature>
<dbReference type="AlphaFoldDB" id="A0A834ZD47"/>
<sequence length="930" mass="103401">MTESVRKRKSKWDLKEETQIPSEIRQDNAWHGKAGEFIRDKELKSGWNSSEVASSHGPKWSDMEVNIAMKSKANSEWSCWESLPGKKGAQKDDSINRDSNDILETTTAWRGDKSYSMSMSSGVDAWRHQNRSRSPKSSWSKSSRSRSRSPPQCFKQESKGWNDRSGSYGVSAQSCRDFAAGRCRRGIQCRFLHQDNQNHEDRKRLESGQAVIRGNRHERGGASRGSSCKYAHHVASADGHGGGSAKEVTREREHVRRDKNASFESDHKREYNRSGSTPCKFFAAGNCRNGEYCSFSHDGSVHVSSDKSRDDRWGPNLDDEIKPWGGPKWDDTNSVFEVTKSSGWSAKFEKLGVPGPMATERSMDDKWVHSFDNKSRKWGGPTWSDKAAERYEHESSQWRIENSDAVMGVPESTGMGKLLDSTDIPSSGANREQHSHQSEKEESGQIPQHVQFNEISLPTREQNITQEISDQQQHVAAVMQPMVSENSYIQQNPSLRRNAFTTFPCEDYDAISNSARSHNEVNFSADIPLLVSVPGQSFNQNGQSFGAQPLSSFNSVGHSGQTFYSNGQVPSNPQSQTLFHQGESIKKPDMVDAKMSQVTSGTPPTQNIVSSEQVAQITNLAASLSQIFGNGQQLPQLYAALNPPSATGLVPSLPNSAGLVSAVPVASIQPNSATWSQFQKQYDPIGESIELSKPDITSPRFSSIPVEQKNVAAGDPQIPLKSFSPSSVSGGPTGGDPYKSVSSEEEPHHESDKFKQLQPVVNCEGKESNEAAEESKKAQEGHSENTETNVRFDEGKRSKDAKGMRTFKFALVEFVKEILKPTWREGQISKEAHKIIVKKVVDKVTGNIQGAHILQTQETIDHYLSYSKPKLTKLVQFEFMTAMNFRSLRCCCFNIFPELSNMLNVLCAERRYLPSVEVCMGQPGSNKSFQ</sequence>
<feature type="zinc finger region" description="C3H1-type" evidence="4">
    <location>
        <begin position="169"/>
        <end position="196"/>
    </location>
</feature>
<feature type="compositionally biased region" description="Basic and acidic residues" evidence="5">
    <location>
        <begin position="247"/>
        <end position="272"/>
    </location>
</feature>
<proteinExistence type="predicted"/>
<keyword evidence="3 4" id="KW-0862">Zinc</keyword>
<dbReference type="OMA" id="RMGESCK"/>
<dbReference type="Gene3D" id="2.30.30.1190">
    <property type="match status" value="1"/>
</dbReference>
<evidence type="ECO:0000313" key="7">
    <source>
        <dbReference type="EMBL" id="KAF8404381.1"/>
    </source>
</evidence>
<evidence type="ECO:0000256" key="1">
    <source>
        <dbReference type="ARBA" id="ARBA00022723"/>
    </source>
</evidence>
<evidence type="ECO:0000313" key="8">
    <source>
        <dbReference type="Proteomes" id="UP000655225"/>
    </source>
</evidence>
<feature type="compositionally biased region" description="Basic and acidic residues" evidence="5">
    <location>
        <begin position="304"/>
        <end position="313"/>
    </location>
</feature>
<feature type="compositionally biased region" description="Basic and acidic residues" evidence="5">
    <location>
        <begin position="745"/>
        <end position="755"/>
    </location>
</feature>
<evidence type="ECO:0000259" key="6">
    <source>
        <dbReference type="PROSITE" id="PS50103"/>
    </source>
</evidence>
<dbReference type="PANTHER" id="PTHR36886">
    <property type="entry name" value="PROTEIN FRIGIDA-ESSENTIAL 1"/>
    <property type="match status" value="1"/>
</dbReference>
<protein>
    <recommendedName>
        <fullName evidence="6">C3H1-type domain-containing protein</fullName>
    </recommendedName>
</protein>
<feature type="compositionally biased region" description="Basic and acidic residues" evidence="5">
    <location>
        <begin position="89"/>
        <end position="100"/>
    </location>
</feature>
<dbReference type="InterPro" id="IPR036855">
    <property type="entry name" value="Znf_CCCH_sf"/>
</dbReference>
<feature type="region of interest" description="Disordered" evidence="5">
    <location>
        <begin position="304"/>
        <end position="328"/>
    </location>
</feature>
<feature type="region of interest" description="Disordered" evidence="5">
    <location>
        <begin position="414"/>
        <end position="446"/>
    </location>
</feature>
<name>A0A834ZD47_TETSI</name>
<keyword evidence="2 4" id="KW-0863">Zinc-finger</keyword>
<evidence type="ECO:0000256" key="2">
    <source>
        <dbReference type="ARBA" id="ARBA00022771"/>
    </source>
</evidence>
<dbReference type="PROSITE" id="PS50103">
    <property type="entry name" value="ZF_C3H1"/>
    <property type="match status" value="2"/>
</dbReference>
<accession>A0A834ZD47</accession>
<dbReference type="InterPro" id="IPR041367">
    <property type="entry name" value="Znf-CCCH_4"/>
</dbReference>
<dbReference type="Gene3D" id="3.30.1370.210">
    <property type="match status" value="1"/>
</dbReference>
<feature type="domain" description="C3H1-type" evidence="6">
    <location>
        <begin position="169"/>
        <end position="196"/>
    </location>
</feature>
<feature type="domain" description="C3H1-type" evidence="6">
    <location>
        <begin position="273"/>
        <end position="300"/>
    </location>
</feature>
<organism evidence="7 8">
    <name type="scientific">Tetracentron sinense</name>
    <name type="common">Spur-leaf</name>
    <dbReference type="NCBI Taxonomy" id="13715"/>
    <lineage>
        <taxon>Eukaryota</taxon>
        <taxon>Viridiplantae</taxon>
        <taxon>Streptophyta</taxon>
        <taxon>Embryophyta</taxon>
        <taxon>Tracheophyta</taxon>
        <taxon>Spermatophyta</taxon>
        <taxon>Magnoliopsida</taxon>
        <taxon>Trochodendrales</taxon>
        <taxon>Trochodendraceae</taxon>
        <taxon>Tetracentron</taxon>
    </lineage>
</organism>
<dbReference type="SUPFAM" id="SSF90229">
    <property type="entry name" value="CCCH zinc finger"/>
    <property type="match status" value="1"/>
</dbReference>
<dbReference type="OrthoDB" id="411372at2759"/>
<gene>
    <name evidence="7" type="ORF">HHK36_009264</name>
</gene>
<comment type="caution">
    <text evidence="7">The sequence shown here is derived from an EMBL/GenBank/DDBJ whole genome shotgun (WGS) entry which is preliminary data.</text>
</comment>
<feature type="region of interest" description="Disordered" evidence="5">
    <location>
        <begin position="198"/>
        <end position="275"/>
    </location>
</feature>
<keyword evidence="8" id="KW-1185">Reference proteome</keyword>
<feature type="compositionally biased region" description="Low complexity" evidence="5">
    <location>
        <begin position="719"/>
        <end position="741"/>
    </location>
</feature>
<feature type="compositionally biased region" description="Basic and acidic residues" evidence="5">
    <location>
        <begin position="431"/>
        <end position="443"/>
    </location>
</feature>
<dbReference type="EMBL" id="JABCRI010000006">
    <property type="protein sequence ID" value="KAF8404381.1"/>
    <property type="molecule type" value="Genomic_DNA"/>
</dbReference>
<evidence type="ECO:0000256" key="4">
    <source>
        <dbReference type="PROSITE-ProRule" id="PRU00723"/>
    </source>
</evidence>
<feature type="zinc finger region" description="C3H1-type" evidence="4">
    <location>
        <begin position="273"/>
        <end position="300"/>
    </location>
</feature>
<dbReference type="SMART" id="SM00356">
    <property type="entry name" value="ZnF_C3H1"/>
    <property type="match status" value="2"/>
</dbReference>
<dbReference type="Proteomes" id="UP000655225">
    <property type="component" value="Unassembled WGS sequence"/>
</dbReference>
<dbReference type="Pfam" id="PF14608">
    <property type="entry name" value="zf-CCCH_2"/>
    <property type="match status" value="1"/>
</dbReference>
<dbReference type="Pfam" id="PF18044">
    <property type="entry name" value="zf-CCCH_4"/>
    <property type="match status" value="1"/>
</dbReference>
<keyword evidence="1 4" id="KW-0479">Metal-binding</keyword>
<reference evidence="7 8" key="1">
    <citation type="submission" date="2020-04" db="EMBL/GenBank/DDBJ databases">
        <title>Plant Genome Project.</title>
        <authorList>
            <person name="Zhang R.-G."/>
        </authorList>
    </citation>
    <scope>NUCLEOTIDE SEQUENCE [LARGE SCALE GENOMIC DNA]</scope>
    <source>
        <strain evidence="7">YNK0</strain>
        <tissue evidence="7">Leaf</tissue>
    </source>
</reference>
<dbReference type="GO" id="GO:0008270">
    <property type="term" value="F:zinc ion binding"/>
    <property type="evidence" value="ECO:0007669"/>
    <property type="project" value="UniProtKB-KW"/>
</dbReference>
<feature type="region of interest" description="Disordered" evidence="5">
    <location>
        <begin position="78"/>
        <end position="168"/>
    </location>
</feature>
<dbReference type="InterPro" id="IPR000571">
    <property type="entry name" value="Znf_CCCH"/>
</dbReference>